<dbReference type="EMBL" id="BSXS01006209">
    <property type="protein sequence ID" value="GME85219.1"/>
    <property type="molecule type" value="Genomic_DNA"/>
</dbReference>
<evidence type="ECO:0000313" key="1">
    <source>
        <dbReference type="EMBL" id="GME85219.1"/>
    </source>
</evidence>
<name>A0ACB5TCE0_AMBMO</name>
<sequence length="309" mass="33796">MNQAPSVNDSKKDGNNEDNTDYLLSKIINEPESPQHHLELEDEEENADVSVPELSSFNISELPNTNTNNEGIYQFNTDTILEQTEPESTIEQDEQDEQEHDSNTHNNDHNENNNNTDMLNVSSVLPGDSTIQREYVDIPTSVPGTRGSSGYYPSLQKHDTQASLYSFRLASQSTQGFNMNSWKGSGPGSRAGSVNFGNRHVSGNLSNGAGGEKSRSTSLSFLRHVSGSGNPPTLVQQRMASGATLDELYSPAPENEYDGFAPPVRDDKDDAPYNISVEELVSATKALSILEEEDHDSGIQNSQAEVQLS</sequence>
<dbReference type="Proteomes" id="UP001165064">
    <property type="component" value="Unassembled WGS sequence"/>
</dbReference>
<keyword evidence="2" id="KW-1185">Reference proteome</keyword>
<organism evidence="1 2">
    <name type="scientific">Ambrosiozyma monospora</name>
    <name type="common">Yeast</name>
    <name type="synonym">Endomycopsis monosporus</name>
    <dbReference type="NCBI Taxonomy" id="43982"/>
    <lineage>
        <taxon>Eukaryota</taxon>
        <taxon>Fungi</taxon>
        <taxon>Dikarya</taxon>
        <taxon>Ascomycota</taxon>
        <taxon>Saccharomycotina</taxon>
        <taxon>Pichiomycetes</taxon>
        <taxon>Pichiales</taxon>
        <taxon>Pichiaceae</taxon>
        <taxon>Ambrosiozyma</taxon>
    </lineage>
</organism>
<protein>
    <submittedName>
        <fullName evidence="1">Unnamed protein product</fullName>
    </submittedName>
</protein>
<gene>
    <name evidence="1" type="ORF">Amon02_000746200</name>
</gene>
<reference evidence="1" key="1">
    <citation type="submission" date="2023-04" db="EMBL/GenBank/DDBJ databases">
        <title>Ambrosiozyma monospora NBRC 10751.</title>
        <authorList>
            <person name="Ichikawa N."/>
            <person name="Sato H."/>
            <person name="Tonouchi N."/>
        </authorList>
    </citation>
    <scope>NUCLEOTIDE SEQUENCE</scope>
    <source>
        <strain evidence="1">NBRC 10751</strain>
    </source>
</reference>
<proteinExistence type="predicted"/>
<comment type="caution">
    <text evidence="1">The sequence shown here is derived from an EMBL/GenBank/DDBJ whole genome shotgun (WGS) entry which is preliminary data.</text>
</comment>
<evidence type="ECO:0000313" key="2">
    <source>
        <dbReference type="Proteomes" id="UP001165064"/>
    </source>
</evidence>
<accession>A0ACB5TCE0</accession>